<evidence type="ECO:0000313" key="6">
    <source>
        <dbReference type="EMBL" id="RSM00432.1"/>
    </source>
</evidence>
<evidence type="ECO:0000313" key="7">
    <source>
        <dbReference type="Proteomes" id="UP000287144"/>
    </source>
</evidence>
<dbReference type="STRING" id="1325735.A0A428TEH0"/>
<gene>
    <name evidence="6" type="ORF">CEP52_009142</name>
</gene>
<dbReference type="InterPro" id="IPR012132">
    <property type="entry name" value="GMC_OxRdtase"/>
</dbReference>
<dbReference type="GO" id="GO:0016614">
    <property type="term" value="F:oxidoreductase activity, acting on CH-OH group of donors"/>
    <property type="evidence" value="ECO:0007669"/>
    <property type="project" value="InterPro"/>
</dbReference>
<comment type="cofactor">
    <cofactor evidence="1">
        <name>FAD</name>
        <dbReference type="ChEBI" id="CHEBI:57692"/>
    </cofactor>
</comment>
<dbReference type="PANTHER" id="PTHR11552">
    <property type="entry name" value="GLUCOSE-METHANOL-CHOLINE GMC OXIDOREDUCTASE"/>
    <property type="match status" value="1"/>
</dbReference>
<dbReference type="InterPro" id="IPR000172">
    <property type="entry name" value="GMC_OxRdtase_N"/>
</dbReference>
<dbReference type="Gene3D" id="3.50.50.60">
    <property type="entry name" value="FAD/NAD(P)-binding domain"/>
    <property type="match status" value="1"/>
</dbReference>
<dbReference type="SUPFAM" id="SSF51905">
    <property type="entry name" value="FAD/NAD(P)-binding domain"/>
    <property type="match status" value="1"/>
</dbReference>
<dbReference type="Pfam" id="PF00732">
    <property type="entry name" value="GMC_oxred_N"/>
    <property type="match status" value="1"/>
</dbReference>
<evidence type="ECO:0000256" key="1">
    <source>
        <dbReference type="ARBA" id="ARBA00001974"/>
    </source>
</evidence>
<evidence type="ECO:0000256" key="4">
    <source>
        <dbReference type="ARBA" id="ARBA00022827"/>
    </source>
</evidence>
<proteinExistence type="inferred from homology"/>
<evidence type="ECO:0000259" key="5">
    <source>
        <dbReference type="Pfam" id="PF00732"/>
    </source>
</evidence>
<accession>A0A428TEH0</accession>
<dbReference type="Gene3D" id="3.30.560.10">
    <property type="entry name" value="Glucose Oxidase, domain 3"/>
    <property type="match status" value="1"/>
</dbReference>
<dbReference type="PANTHER" id="PTHR11552:SF147">
    <property type="entry name" value="CHOLINE DEHYDROGENASE, MITOCHONDRIAL"/>
    <property type="match status" value="1"/>
</dbReference>
<reference evidence="6 7" key="1">
    <citation type="submission" date="2017-06" db="EMBL/GenBank/DDBJ databases">
        <title>Comparative genomic analysis of Ambrosia Fusariam Clade fungi.</title>
        <authorList>
            <person name="Stajich J.E."/>
            <person name="Carrillo J."/>
            <person name="Kijimoto T."/>
            <person name="Eskalen A."/>
            <person name="O'Donnell K."/>
            <person name="Kasson M."/>
        </authorList>
    </citation>
    <scope>NUCLEOTIDE SEQUENCE [LARGE SCALE GENOMIC DNA]</scope>
    <source>
        <strain evidence="6 7">NRRL62579</strain>
    </source>
</reference>
<sequence>MDTIYKGRRSGGFLFVRNNPNITILAEVHSKKLVIDEANRECKGVTVIPSSATELSFYIALEVILSQGVFESSKLLMASGIGPKGRQLFRGGCAIQTARNRERWKGSLVP</sequence>
<keyword evidence="4" id="KW-0274">FAD</keyword>
<protein>
    <recommendedName>
        <fullName evidence="5">Glucose-methanol-choline oxidoreductase N-terminal domain-containing protein</fullName>
    </recommendedName>
</protein>
<dbReference type="EMBL" id="NKCK01000094">
    <property type="protein sequence ID" value="RSM00432.1"/>
    <property type="molecule type" value="Genomic_DNA"/>
</dbReference>
<organism evidence="6 7">
    <name type="scientific">Fusarium oligoseptatum</name>
    <dbReference type="NCBI Taxonomy" id="2604345"/>
    <lineage>
        <taxon>Eukaryota</taxon>
        <taxon>Fungi</taxon>
        <taxon>Dikarya</taxon>
        <taxon>Ascomycota</taxon>
        <taxon>Pezizomycotina</taxon>
        <taxon>Sordariomycetes</taxon>
        <taxon>Hypocreomycetidae</taxon>
        <taxon>Hypocreales</taxon>
        <taxon>Nectriaceae</taxon>
        <taxon>Fusarium</taxon>
        <taxon>Fusarium solani species complex</taxon>
    </lineage>
</organism>
<comment type="similarity">
    <text evidence="2">Belongs to the GMC oxidoreductase family.</text>
</comment>
<feature type="domain" description="Glucose-methanol-choline oxidoreductase N-terminal" evidence="5">
    <location>
        <begin position="18"/>
        <end position="85"/>
    </location>
</feature>
<keyword evidence="3" id="KW-0285">Flavoprotein</keyword>
<keyword evidence="7" id="KW-1185">Reference proteome</keyword>
<evidence type="ECO:0000256" key="3">
    <source>
        <dbReference type="ARBA" id="ARBA00022630"/>
    </source>
</evidence>
<comment type="caution">
    <text evidence="6">The sequence shown here is derived from an EMBL/GenBank/DDBJ whole genome shotgun (WGS) entry which is preliminary data.</text>
</comment>
<name>A0A428TEH0_9HYPO</name>
<dbReference type="InterPro" id="IPR036188">
    <property type="entry name" value="FAD/NAD-bd_sf"/>
</dbReference>
<dbReference type="GO" id="GO:0050660">
    <property type="term" value="F:flavin adenine dinucleotide binding"/>
    <property type="evidence" value="ECO:0007669"/>
    <property type="project" value="InterPro"/>
</dbReference>
<dbReference type="AlphaFoldDB" id="A0A428TEH0"/>
<dbReference type="Proteomes" id="UP000287144">
    <property type="component" value="Unassembled WGS sequence"/>
</dbReference>
<evidence type="ECO:0000256" key="2">
    <source>
        <dbReference type="ARBA" id="ARBA00010790"/>
    </source>
</evidence>